<dbReference type="InterPro" id="IPR000008">
    <property type="entry name" value="C2_dom"/>
</dbReference>
<dbReference type="PANTHER" id="PTHR10857">
    <property type="entry name" value="COPINE"/>
    <property type="match status" value="1"/>
</dbReference>
<dbReference type="AlphaFoldDB" id="A0A7S2NZZ5"/>
<dbReference type="SUPFAM" id="SSF49562">
    <property type="entry name" value="C2 domain (Calcium/lipid-binding domain, CaLB)"/>
    <property type="match status" value="2"/>
</dbReference>
<dbReference type="GO" id="GO:0005886">
    <property type="term" value="C:plasma membrane"/>
    <property type="evidence" value="ECO:0007669"/>
    <property type="project" value="TreeGrafter"/>
</dbReference>
<reference evidence="2" key="1">
    <citation type="submission" date="2021-01" db="EMBL/GenBank/DDBJ databases">
        <authorList>
            <person name="Corre E."/>
            <person name="Pelletier E."/>
            <person name="Niang G."/>
            <person name="Scheremetjew M."/>
            <person name="Finn R."/>
            <person name="Kale V."/>
            <person name="Holt S."/>
            <person name="Cochrane G."/>
            <person name="Meng A."/>
            <person name="Brown T."/>
            <person name="Cohen L."/>
        </authorList>
    </citation>
    <scope>NUCLEOTIDE SEQUENCE</scope>
    <source>
        <strain evidence="2">B650</strain>
    </source>
</reference>
<dbReference type="CDD" id="cd04047">
    <property type="entry name" value="C2B_Copine"/>
    <property type="match status" value="1"/>
</dbReference>
<accession>A0A7S2NZZ5</accession>
<dbReference type="Gene3D" id="2.60.40.150">
    <property type="entry name" value="C2 domain"/>
    <property type="match status" value="2"/>
</dbReference>
<dbReference type="SMART" id="SM00239">
    <property type="entry name" value="C2"/>
    <property type="match status" value="2"/>
</dbReference>
<dbReference type="EMBL" id="HBGY01009800">
    <property type="protein sequence ID" value="CAD9567935.1"/>
    <property type="molecule type" value="Transcribed_RNA"/>
</dbReference>
<dbReference type="GO" id="GO:0071277">
    <property type="term" value="P:cellular response to calcium ion"/>
    <property type="evidence" value="ECO:0007669"/>
    <property type="project" value="TreeGrafter"/>
</dbReference>
<name>A0A7S2NZZ5_9STRA</name>
<evidence type="ECO:0000259" key="1">
    <source>
        <dbReference type="PROSITE" id="PS50004"/>
    </source>
</evidence>
<dbReference type="InterPro" id="IPR037768">
    <property type="entry name" value="C2B_Copine"/>
</dbReference>
<dbReference type="InterPro" id="IPR045052">
    <property type="entry name" value="Copine"/>
</dbReference>
<dbReference type="InterPro" id="IPR035892">
    <property type="entry name" value="C2_domain_sf"/>
</dbReference>
<organism evidence="2">
    <name type="scientific">Leptocylindrus danicus</name>
    <dbReference type="NCBI Taxonomy" id="163516"/>
    <lineage>
        <taxon>Eukaryota</taxon>
        <taxon>Sar</taxon>
        <taxon>Stramenopiles</taxon>
        <taxon>Ochrophyta</taxon>
        <taxon>Bacillariophyta</taxon>
        <taxon>Coscinodiscophyceae</taxon>
        <taxon>Chaetocerotophycidae</taxon>
        <taxon>Leptocylindrales</taxon>
        <taxon>Leptocylindraceae</taxon>
        <taxon>Leptocylindrus</taxon>
    </lineage>
</organism>
<proteinExistence type="predicted"/>
<dbReference type="GO" id="GO:0005544">
    <property type="term" value="F:calcium-dependent phospholipid binding"/>
    <property type="evidence" value="ECO:0007669"/>
    <property type="project" value="InterPro"/>
</dbReference>
<sequence>MPEIHINLNAKGLKNIAGMFGTSDPIAVVKMVCGDEDPVELGQTEMVKNTLDPRWMKSFKIDYDPDVETAITVAIYDKKIDSDKKMGSALFDIGGVMAAGDGTEGVKGKKLRSGGTLYCRVTEKYDAGTFSLMLRGIDLKNVEGMFSKSDPFYEVCKNENGEWAAVHRSEFVKNNLSPLWNEAKLDLSTLCDGDLDLPLKIVVYDHEGSGKHKLIGSVETSVSELLGAKRFGGGGDNNDADEANYLLLVDRKDKDAGSLAVINAALIGMPEPEDFSGDEYSDDE</sequence>
<protein>
    <recommendedName>
        <fullName evidence="1">C2 domain-containing protein</fullName>
    </recommendedName>
</protein>
<dbReference type="PANTHER" id="PTHR10857:SF106">
    <property type="entry name" value="C2 DOMAIN-CONTAINING PROTEIN"/>
    <property type="match status" value="1"/>
</dbReference>
<dbReference type="PROSITE" id="PS50004">
    <property type="entry name" value="C2"/>
    <property type="match status" value="2"/>
</dbReference>
<evidence type="ECO:0000313" key="2">
    <source>
        <dbReference type="EMBL" id="CAD9567935.1"/>
    </source>
</evidence>
<dbReference type="Pfam" id="PF00168">
    <property type="entry name" value="C2"/>
    <property type="match status" value="2"/>
</dbReference>
<feature type="domain" description="C2" evidence="1">
    <location>
        <begin position="113"/>
        <end position="235"/>
    </location>
</feature>
<gene>
    <name evidence="2" type="ORF">LDAN0321_LOCUS6177</name>
</gene>
<feature type="domain" description="C2" evidence="1">
    <location>
        <begin position="1"/>
        <end position="107"/>
    </location>
</feature>